<keyword evidence="4" id="KW-0539">Nucleus</keyword>
<dbReference type="FunFam" id="1.10.246.90:FF:000001">
    <property type="entry name" value="Nucleolar protein 56"/>
    <property type="match status" value="1"/>
</dbReference>
<dbReference type="Gene3D" id="1.10.246.90">
    <property type="entry name" value="Nop domain"/>
    <property type="match status" value="1"/>
</dbReference>
<dbReference type="AlphaFoldDB" id="A0A0A9YMK5"/>
<comment type="subcellular location">
    <subcellularLocation>
        <location evidence="1">Nucleus</location>
        <location evidence="1">Nucleolus</location>
    </subcellularLocation>
</comment>
<dbReference type="InterPro" id="IPR042239">
    <property type="entry name" value="Nop_C"/>
</dbReference>
<evidence type="ECO:0000256" key="1">
    <source>
        <dbReference type="ARBA" id="ARBA00004604"/>
    </source>
</evidence>
<reference evidence="7" key="2">
    <citation type="submission" date="2014-07" db="EMBL/GenBank/DDBJ databases">
        <authorList>
            <person name="Hull J."/>
        </authorList>
    </citation>
    <scope>NUCLEOTIDE SEQUENCE</scope>
</reference>
<dbReference type="InterPro" id="IPR012976">
    <property type="entry name" value="NOSIC"/>
</dbReference>
<reference evidence="8" key="3">
    <citation type="journal article" date="2016" name="Gigascience">
        <title>De novo construction of an expanded transcriptome assembly for the western tarnished plant bug, Lygus hesperus.</title>
        <authorList>
            <person name="Tassone E.E."/>
            <person name="Geib S.M."/>
            <person name="Hall B."/>
            <person name="Fabrick J.A."/>
            <person name="Brent C.S."/>
            <person name="Hull J.J."/>
        </authorList>
    </citation>
    <scope>NUCLEOTIDE SEQUENCE</scope>
</reference>
<dbReference type="PROSITE" id="PS51358">
    <property type="entry name" value="NOP"/>
    <property type="match status" value="1"/>
</dbReference>
<proteinExistence type="inferred from homology"/>
<dbReference type="Gene3D" id="1.10.150.460">
    <property type="match status" value="1"/>
</dbReference>
<dbReference type="PANTHER" id="PTHR10894">
    <property type="entry name" value="NUCLEOLAR PROTEIN 5 NUCLEOLAR PROTEIN NOP5 NOP58"/>
    <property type="match status" value="1"/>
</dbReference>
<name>A0A0A9YMK5_LYGHE</name>
<dbReference type="Gene3D" id="1.10.287.660">
    <property type="entry name" value="Helix hairpin bin"/>
    <property type="match status" value="1"/>
</dbReference>
<dbReference type="GO" id="GO:0042254">
    <property type="term" value="P:ribosome biogenesis"/>
    <property type="evidence" value="ECO:0007669"/>
    <property type="project" value="UniProtKB-KW"/>
</dbReference>
<dbReference type="SMART" id="SM00931">
    <property type="entry name" value="NOSIC"/>
    <property type="match status" value="1"/>
</dbReference>
<dbReference type="EMBL" id="GDHC01018462">
    <property type="protein sequence ID" value="JAQ00167.1"/>
    <property type="molecule type" value="Transcribed_RNA"/>
</dbReference>
<dbReference type="PANTHER" id="PTHR10894:SF0">
    <property type="entry name" value="NUCLEOLAR PROTEIN 56"/>
    <property type="match status" value="1"/>
</dbReference>
<evidence type="ECO:0000259" key="6">
    <source>
        <dbReference type="PROSITE" id="PS51358"/>
    </source>
</evidence>
<reference evidence="7" key="1">
    <citation type="journal article" date="2014" name="PLoS ONE">
        <title>Transcriptome-Based Identification of ABC Transporters in the Western Tarnished Plant Bug Lygus hesperus.</title>
        <authorList>
            <person name="Hull J.J."/>
            <person name="Chaney K."/>
            <person name="Geib S.M."/>
            <person name="Fabrick J.A."/>
            <person name="Brent C.S."/>
            <person name="Walsh D."/>
            <person name="Lavine L.C."/>
        </authorList>
    </citation>
    <scope>NUCLEOTIDE SEQUENCE</scope>
</reference>
<evidence type="ECO:0000256" key="5">
    <source>
        <dbReference type="ARBA" id="ARBA00040742"/>
    </source>
</evidence>
<dbReference type="GO" id="GO:0032040">
    <property type="term" value="C:small-subunit processome"/>
    <property type="evidence" value="ECO:0007669"/>
    <property type="project" value="InterPro"/>
</dbReference>
<protein>
    <recommendedName>
        <fullName evidence="5">Nucleolar protein 56</fullName>
    </recommendedName>
</protein>
<evidence type="ECO:0000313" key="7">
    <source>
        <dbReference type="EMBL" id="JAG34282.1"/>
    </source>
</evidence>
<feature type="domain" description="Nop" evidence="6">
    <location>
        <begin position="125"/>
        <end position="247"/>
    </location>
</feature>
<dbReference type="InterPro" id="IPR029012">
    <property type="entry name" value="Helix_hairpin_bin_sf"/>
</dbReference>
<dbReference type="GO" id="GO:0030515">
    <property type="term" value="F:snoRNA binding"/>
    <property type="evidence" value="ECO:0007669"/>
    <property type="project" value="InterPro"/>
</dbReference>
<gene>
    <name evidence="7" type="primary">NOP56_0</name>
    <name evidence="7" type="ORF">CM83_6042</name>
    <name evidence="8" type="ORF">g.12247</name>
</gene>
<dbReference type="Pfam" id="PF01798">
    <property type="entry name" value="Nop"/>
    <property type="match status" value="1"/>
</dbReference>
<evidence type="ECO:0000256" key="4">
    <source>
        <dbReference type="ARBA" id="ARBA00023242"/>
    </source>
</evidence>
<dbReference type="InterPro" id="IPR045056">
    <property type="entry name" value="Nop56/Nop58"/>
</dbReference>
<evidence type="ECO:0000256" key="2">
    <source>
        <dbReference type="ARBA" id="ARBA00009211"/>
    </source>
</evidence>
<sequence length="267" mass="29987">MVVQSISLLDQADKDVNTLSMRVREWYGAHFPELSKILQDNYTYCRAARIVEDCKHIGEAQIRELGEFLSEEEVERVVHASRMTIGTLLSKDDLAMIHHFIERVTQMHQYRVALSQYLLEKMNACAPNLTALVGEQVGARLISQVSSLRNLAKLPASTVQILGAEKALFRALKTRGKTPKHGLLYNSSFVGRASTKNKGRISRTLANKCSIAARIDCFSDDSVSTSVPVYGQQLYQQLEERLVFYKTGVPPRKNIDAMRAAQQLQST</sequence>
<dbReference type="InterPro" id="IPR036070">
    <property type="entry name" value="Nop_dom_sf"/>
</dbReference>
<organism evidence="7">
    <name type="scientific">Lygus hesperus</name>
    <name type="common">Western plant bug</name>
    <dbReference type="NCBI Taxonomy" id="30085"/>
    <lineage>
        <taxon>Eukaryota</taxon>
        <taxon>Metazoa</taxon>
        <taxon>Ecdysozoa</taxon>
        <taxon>Arthropoda</taxon>
        <taxon>Hexapoda</taxon>
        <taxon>Insecta</taxon>
        <taxon>Pterygota</taxon>
        <taxon>Neoptera</taxon>
        <taxon>Paraneoptera</taxon>
        <taxon>Hemiptera</taxon>
        <taxon>Heteroptera</taxon>
        <taxon>Panheteroptera</taxon>
        <taxon>Cimicomorpha</taxon>
        <taxon>Miridae</taxon>
        <taxon>Mirini</taxon>
        <taxon>Lygus</taxon>
    </lineage>
</organism>
<accession>A0A0A9YMK5</accession>
<comment type="similarity">
    <text evidence="2">Belongs to the NOP5/NOP56 family.</text>
</comment>
<evidence type="ECO:0000256" key="3">
    <source>
        <dbReference type="ARBA" id="ARBA00022517"/>
    </source>
</evidence>
<dbReference type="SUPFAM" id="SSF89124">
    <property type="entry name" value="Nop domain"/>
    <property type="match status" value="1"/>
</dbReference>
<keyword evidence="3" id="KW-0690">Ribosome biogenesis</keyword>
<dbReference type="InterPro" id="IPR002687">
    <property type="entry name" value="Nop_dom"/>
</dbReference>
<dbReference type="GO" id="GO:0031428">
    <property type="term" value="C:box C/D methylation guide snoRNP complex"/>
    <property type="evidence" value="ECO:0007669"/>
    <property type="project" value="InterPro"/>
</dbReference>
<evidence type="ECO:0000313" key="8">
    <source>
        <dbReference type="EMBL" id="JAQ00167.1"/>
    </source>
</evidence>
<dbReference type="EMBL" id="GBHO01009322">
    <property type="protein sequence ID" value="JAG34282.1"/>
    <property type="molecule type" value="Transcribed_RNA"/>
</dbReference>